<evidence type="ECO:0000313" key="14">
    <source>
        <dbReference type="Proteomes" id="UP000197446"/>
    </source>
</evidence>
<dbReference type="InterPro" id="IPR012910">
    <property type="entry name" value="Plug_dom"/>
</dbReference>
<gene>
    <name evidence="13" type="ORF">CDO81_23125</name>
</gene>
<dbReference type="RefSeq" id="WP_088485621.1">
    <property type="nucleotide sequence ID" value="NZ_NISI01000013.1"/>
</dbReference>
<sequence>MLLTALEACRLPALASPRSALRHRPTALALACALLAPSVHAQASADAPAPQQLEAVLVTATRGSKALDRIPGAVGVISRADIETQTLVSEDPSALLAQQVPGYAPSRQKLSNFGEGLRGRNALLLLDGIPQTNPLRFGGREGYFADPMIVERIEVVSGASAAQGMGATGGIINTITRRPTKAGTQQSVEVKLGTQFTGDSSSWKTGYLLQHRSEGSASSQPWDVIFYAGTLSQDSGVDGAGRPLATESLHRSADLFLKAGTEFGAQRLQVMLNGFHADGFDDRIDVPGNRATRLPTTSTDGRPAWDAPRNRVRSASLEWTHDDLAGGRASVQLFKQDFKARYSGGLISTFQDASLAPLGTLVDQSEVVADKWGLRSSWVRPDLGLRGLELTAGLDLLDDTSSQRLTQTGRTWVPPLHYRSLAPFAQLEYEAGPLTVRGGLRDEHTRLQVDTYRTLAFYGNTQVTGGERRANQLVKSLGGIWRFGRSGWSAFASYNEGFGPPDAGLILRAVRTANQSVSQLVDLQPIVVKNHEIGANWRGGSTTLSMSVYRSRSELGSQIVVSNGIGTVQRVPIEVEGVELTAEHRFNAAFKLNGTYARTLGRTASAAGQPLDLMLGARSQGPDKLLLGAQWAPSGAWSTQLNLSHYRPRQANLGRTSGTTSLAERFSGYTVLDLASRWQTDWGQWGLGIENLLDRRYFTYYGEANYSGTNDDFYAGRGRTWTLSWRRDF</sequence>
<evidence type="ECO:0000256" key="8">
    <source>
        <dbReference type="ARBA" id="ARBA00023237"/>
    </source>
</evidence>
<evidence type="ECO:0000256" key="9">
    <source>
        <dbReference type="PROSITE-ProRule" id="PRU01360"/>
    </source>
</evidence>
<comment type="caution">
    <text evidence="13">The sequence shown here is derived from an EMBL/GenBank/DDBJ whole genome shotgun (WGS) entry which is preliminary data.</text>
</comment>
<dbReference type="GO" id="GO:0009279">
    <property type="term" value="C:cell outer membrane"/>
    <property type="evidence" value="ECO:0007669"/>
    <property type="project" value="UniProtKB-SubCell"/>
</dbReference>
<evidence type="ECO:0000256" key="6">
    <source>
        <dbReference type="ARBA" id="ARBA00023136"/>
    </source>
</evidence>
<dbReference type="GO" id="GO:0015344">
    <property type="term" value="F:siderophore uptake transmembrane transporter activity"/>
    <property type="evidence" value="ECO:0007669"/>
    <property type="project" value="TreeGrafter"/>
</dbReference>
<proteinExistence type="inferred from homology"/>
<name>A0A254MZX2_9BURK</name>
<dbReference type="Gene3D" id="2.40.170.20">
    <property type="entry name" value="TonB-dependent receptor, beta-barrel domain"/>
    <property type="match status" value="1"/>
</dbReference>
<keyword evidence="8 9" id="KW-0998">Cell outer membrane</keyword>
<dbReference type="SUPFAM" id="SSF56935">
    <property type="entry name" value="Porins"/>
    <property type="match status" value="1"/>
</dbReference>
<reference evidence="13 14" key="1">
    <citation type="journal article" date="2007" name="Int. J. Syst. Evol. Microbiol.">
        <title>Description of Pelomonas aquatica sp. nov. and Pelomonas puraquae sp. nov., isolated from industrial and haemodialysis water.</title>
        <authorList>
            <person name="Gomila M."/>
            <person name="Bowien B."/>
            <person name="Falsen E."/>
            <person name="Moore E.R."/>
            <person name="Lalucat J."/>
        </authorList>
    </citation>
    <scope>NUCLEOTIDE SEQUENCE [LARGE SCALE GENOMIC DNA]</scope>
    <source>
        <strain evidence="13 14">CCUG 52769</strain>
    </source>
</reference>
<feature type="domain" description="TonB-dependent receptor plug" evidence="12">
    <location>
        <begin position="68"/>
        <end position="171"/>
    </location>
</feature>
<keyword evidence="4 9" id="KW-1134">Transmembrane beta strand</keyword>
<evidence type="ECO:0000256" key="5">
    <source>
        <dbReference type="ARBA" id="ARBA00022692"/>
    </source>
</evidence>
<comment type="similarity">
    <text evidence="2 9">Belongs to the TonB-dependent receptor family.</text>
</comment>
<dbReference type="Proteomes" id="UP000197446">
    <property type="component" value="Unassembled WGS sequence"/>
</dbReference>
<organism evidence="13 14">
    <name type="scientific">Roseateles puraquae</name>
    <dbReference type="NCBI Taxonomy" id="431059"/>
    <lineage>
        <taxon>Bacteria</taxon>
        <taxon>Pseudomonadati</taxon>
        <taxon>Pseudomonadota</taxon>
        <taxon>Betaproteobacteria</taxon>
        <taxon>Burkholderiales</taxon>
        <taxon>Sphaerotilaceae</taxon>
        <taxon>Roseateles</taxon>
    </lineage>
</organism>
<dbReference type="OrthoDB" id="8670144at2"/>
<dbReference type="GO" id="GO:0044718">
    <property type="term" value="P:siderophore transmembrane transport"/>
    <property type="evidence" value="ECO:0007669"/>
    <property type="project" value="TreeGrafter"/>
</dbReference>
<evidence type="ECO:0000256" key="1">
    <source>
        <dbReference type="ARBA" id="ARBA00004571"/>
    </source>
</evidence>
<accession>A0A254MZX2</accession>
<protein>
    <submittedName>
        <fullName evidence="13">TonB-dependent receptor</fullName>
    </submittedName>
</protein>
<feature type="region of interest" description="Disordered" evidence="10">
    <location>
        <begin position="287"/>
        <end position="307"/>
    </location>
</feature>
<evidence type="ECO:0000256" key="7">
    <source>
        <dbReference type="ARBA" id="ARBA00023170"/>
    </source>
</evidence>
<keyword evidence="7 13" id="KW-0675">Receptor</keyword>
<evidence type="ECO:0000256" key="2">
    <source>
        <dbReference type="ARBA" id="ARBA00009810"/>
    </source>
</evidence>
<comment type="subcellular location">
    <subcellularLocation>
        <location evidence="1 9">Cell outer membrane</location>
        <topology evidence="1 9">Multi-pass membrane protein</topology>
    </subcellularLocation>
</comment>
<dbReference type="CDD" id="cd01347">
    <property type="entry name" value="ligand_gated_channel"/>
    <property type="match status" value="1"/>
</dbReference>
<dbReference type="InterPro" id="IPR039426">
    <property type="entry name" value="TonB-dep_rcpt-like"/>
</dbReference>
<feature type="chain" id="PRO_5012015941" evidence="11">
    <location>
        <begin position="42"/>
        <end position="729"/>
    </location>
</feature>
<keyword evidence="11" id="KW-0732">Signal</keyword>
<dbReference type="PROSITE" id="PS52016">
    <property type="entry name" value="TONB_DEPENDENT_REC_3"/>
    <property type="match status" value="1"/>
</dbReference>
<evidence type="ECO:0000256" key="4">
    <source>
        <dbReference type="ARBA" id="ARBA00022452"/>
    </source>
</evidence>
<keyword evidence="14" id="KW-1185">Reference proteome</keyword>
<evidence type="ECO:0000256" key="11">
    <source>
        <dbReference type="SAM" id="SignalP"/>
    </source>
</evidence>
<keyword evidence="5 9" id="KW-0812">Transmembrane</keyword>
<evidence type="ECO:0000256" key="10">
    <source>
        <dbReference type="SAM" id="MobiDB-lite"/>
    </source>
</evidence>
<evidence type="ECO:0000256" key="3">
    <source>
        <dbReference type="ARBA" id="ARBA00022448"/>
    </source>
</evidence>
<dbReference type="PANTHER" id="PTHR30069">
    <property type="entry name" value="TONB-DEPENDENT OUTER MEMBRANE RECEPTOR"/>
    <property type="match status" value="1"/>
</dbReference>
<dbReference type="Gene3D" id="2.170.130.10">
    <property type="entry name" value="TonB-dependent receptor, plug domain"/>
    <property type="match status" value="1"/>
</dbReference>
<dbReference type="InterPro" id="IPR037066">
    <property type="entry name" value="Plug_dom_sf"/>
</dbReference>
<dbReference type="AlphaFoldDB" id="A0A254MZX2"/>
<evidence type="ECO:0000259" key="12">
    <source>
        <dbReference type="Pfam" id="PF07715"/>
    </source>
</evidence>
<dbReference type="EMBL" id="NISI01000013">
    <property type="protein sequence ID" value="OWR01666.1"/>
    <property type="molecule type" value="Genomic_DNA"/>
</dbReference>
<evidence type="ECO:0000313" key="13">
    <source>
        <dbReference type="EMBL" id="OWR01666.1"/>
    </source>
</evidence>
<keyword evidence="3 9" id="KW-0813">Transport</keyword>
<dbReference type="InterPro" id="IPR036942">
    <property type="entry name" value="Beta-barrel_TonB_sf"/>
</dbReference>
<feature type="signal peptide" evidence="11">
    <location>
        <begin position="1"/>
        <end position="41"/>
    </location>
</feature>
<dbReference type="PANTHER" id="PTHR30069:SF42">
    <property type="entry name" value="FERRIC AEROBACTIN RECEPTOR"/>
    <property type="match status" value="1"/>
</dbReference>
<dbReference type="Pfam" id="PF07715">
    <property type="entry name" value="Plug"/>
    <property type="match status" value="1"/>
</dbReference>
<keyword evidence="6 9" id="KW-0472">Membrane</keyword>